<dbReference type="RefSeq" id="XP_007330909.1">
    <property type="nucleotide sequence ID" value="XM_007330847.1"/>
</dbReference>
<dbReference type="Proteomes" id="UP000008493">
    <property type="component" value="Unassembled WGS sequence"/>
</dbReference>
<evidence type="ECO:0000313" key="7">
    <source>
        <dbReference type="EMBL" id="EKM78193.1"/>
    </source>
</evidence>
<dbReference type="Gene3D" id="3.60.130.30">
    <property type="match status" value="1"/>
</dbReference>
<protein>
    <recommendedName>
        <fullName evidence="6">2OGFeDO JBP1/TET oxygenase domain-containing protein</fullName>
    </recommendedName>
</protein>
<evidence type="ECO:0000256" key="3">
    <source>
        <dbReference type="ARBA" id="ARBA00022964"/>
    </source>
</evidence>
<dbReference type="GeneID" id="18826983"/>
<evidence type="ECO:0000259" key="6">
    <source>
        <dbReference type="Pfam" id="PF12851"/>
    </source>
</evidence>
<dbReference type="InParanoid" id="K5X4U7"/>
<dbReference type="KEGG" id="abp:AGABI1DRAFT129322"/>
<sequence length="383" mass="43687">MVITLSTPSKKRPRGRNKKRKFILETGPQAEMLIKLRRRFLYVTKHYQVILQQVTGATRRIRTPEAEDSNVIVKSLCSALQNRFIVDVDISEVVCNPSTDPITRSTIPKCKLPNSKFGHISQPCTIVDRFGRILVWYFPNLLSNSHQDMLLSATKSLDRLFSRSISRKHWRTNPSYFLQDNDTWTNGTKTFSPGWFALGHGNCPIAEIKASCSIRKNMHRGVDKWLRGINIPFKFLDHLLSMTHPPLYHAATCALSKLRINPLTKVYADQWPTVFSGISPITNRVTPEHKDNFGNVAWYDQVVTLGNYQSATFNLPELGTTLEYGPGTVIQFCGNLLKHSVSSWEKGHRVCYASFFRQDVFKKLGVELPGWVTKDYYGLGLNH</sequence>
<gene>
    <name evidence="7" type="ORF">AGABI1DRAFT_129322</name>
</gene>
<dbReference type="HOGENOM" id="CLU_039070_4_2_1"/>
<dbReference type="Pfam" id="PF12851">
    <property type="entry name" value="Tet_JBP"/>
    <property type="match status" value="1"/>
</dbReference>
<dbReference type="OrthoDB" id="3200752at2759"/>
<keyword evidence="2" id="KW-0479">Metal-binding</keyword>
<dbReference type="EMBL" id="JH971392">
    <property type="protein sequence ID" value="EKM78193.1"/>
    <property type="molecule type" value="Genomic_DNA"/>
</dbReference>
<evidence type="ECO:0000256" key="2">
    <source>
        <dbReference type="ARBA" id="ARBA00022723"/>
    </source>
</evidence>
<organism evidence="7 8">
    <name type="scientific">Agaricus bisporus var. burnettii (strain JB137-S8 / ATCC MYA-4627 / FGSC 10392)</name>
    <name type="common">White button mushroom</name>
    <dbReference type="NCBI Taxonomy" id="597362"/>
    <lineage>
        <taxon>Eukaryota</taxon>
        <taxon>Fungi</taxon>
        <taxon>Dikarya</taxon>
        <taxon>Basidiomycota</taxon>
        <taxon>Agaricomycotina</taxon>
        <taxon>Agaricomycetes</taxon>
        <taxon>Agaricomycetidae</taxon>
        <taxon>Agaricales</taxon>
        <taxon>Agaricineae</taxon>
        <taxon>Agaricaceae</taxon>
        <taxon>Agaricus</taxon>
    </lineage>
</organism>
<dbReference type="GO" id="GO:0051213">
    <property type="term" value="F:dioxygenase activity"/>
    <property type="evidence" value="ECO:0007669"/>
    <property type="project" value="UniProtKB-KW"/>
</dbReference>
<evidence type="ECO:0000256" key="1">
    <source>
        <dbReference type="ARBA" id="ARBA00001954"/>
    </source>
</evidence>
<keyword evidence="5" id="KW-0408">Iron</keyword>
<accession>K5X4U7</accession>
<keyword evidence="4" id="KW-0560">Oxidoreductase</keyword>
<dbReference type="AlphaFoldDB" id="K5X4U7"/>
<keyword evidence="8" id="KW-1185">Reference proteome</keyword>
<keyword evidence="3" id="KW-0223">Dioxygenase</keyword>
<comment type="cofactor">
    <cofactor evidence="1">
        <name>Fe(2+)</name>
        <dbReference type="ChEBI" id="CHEBI:29033"/>
    </cofactor>
</comment>
<evidence type="ECO:0000256" key="5">
    <source>
        <dbReference type="ARBA" id="ARBA00023004"/>
    </source>
</evidence>
<dbReference type="OMA" id="KASCSIR"/>
<name>K5X4U7_AGABU</name>
<dbReference type="GO" id="GO:0046872">
    <property type="term" value="F:metal ion binding"/>
    <property type="evidence" value="ECO:0007669"/>
    <property type="project" value="UniProtKB-KW"/>
</dbReference>
<evidence type="ECO:0000313" key="8">
    <source>
        <dbReference type="Proteomes" id="UP000008493"/>
    </source>
</evidence>
<feature type="domain" description="2OGFeDO JBP1/TET oxygenase" evidence="6">
    <location>
        <begin position="233"/>
        <end position="357"/>
    </location>
</feature>
<reference evidence="8" key="1">
    <citation type="journal article" date="2012" name="Proc. Natl. Acad. Sci. U.S.A.">
        <title>Genome sequence of the button mushroom Agaricus bisporus reveals mechanisms governing adaptation to a humic-rich ecological niche.</title>
        <authorList>
            <person name="Morin E."/>
            <person name="Kohler A."/>
            <person name="Baker A.R."/>
            <person name="Foulongne-Oriol M."/>
            <person name="Lombard V."/>
            <person name="Nagy L.G."/>
            <person name="Ohm R.A."/>
            <person name="Patyshakuliyeva A."/>
            <person name="Brun A."/>
            <person name="Aerts A.L."/>
            <person name="Bailey A.M."/>
            <person name="Billette C."/>
            <person name="Coutinho P.M."/>
            <person name="Deakin G."/>
            <person name="Doddapaneni H."/>
            <person name="Floudas D."/>
            <person name="Grimwood J."/>
            <person name="Hilden K."/>
            <person name="Kuees U."/>
            <person name="LaButti K.M."/>
            <person name="Lapidus A."/>
            <person name="Lindquist E.A."/>
            <person name="Lucas S.M."/>
            <person name="Murat C."/>
            <person name="Riley R.W."/>
            <person name="Salamov A.A."/>
            <person name="Schmutz J."/>
            <person name="Subramanian V."/>
            <person name="Woesten H.A.B."/>
            <person name="Xu J."/>
            <person name="Eastwood D.C."/>
            <person name="Foster G.D."/>
            <person name="Sonnenberg A.S."/>
            <person name="Cullen D."/>
            <person name="de Vries R.P."/>
            <person name="Lundell T."/>
            <person name="Hibbett D.S."/>
            <person name="Henrissat B."/>
            <person name="Burton K.S."/>
            <person name="Kerrigan R.W."/>
            <person name="Challen M.P."/>
            <person name="Grigoriev I.V."/>
            <person name="Martin F."/>
        </authorList>
    </citation>
    <scope>NUCLEOTIDE SEQUENCE [LARGE SCALE GENOMIC DNA]</scope>
    <source>
        <strain evidence="8">JB137-S8 / ATCC MYA-4627 / FGSC 10392</strain>
    </source>
</reference>
<proteinExistence type="predicted"/>
<evidence type="ECO:0000256" key="4">
    <source>
        <dbReference type="ARBA" id="ARBA00023002"/>
    </source>
</evidence>
<dbReference type="InterPro" id="IPR024779">
    <property type="entry name" value="2OGFeDO_JBP1/TET_oxygenase_dom"/>
</dbReference>